<dbReference type="AlphaFoldDB" id="A0A8T2MU88"/>
<dbReference type="Pfam" id="PF02758">
    <property type="entry name" value="PYRIN"/>
    <property type="match status" value="1"/>
</dbReference>
<feature type="region of interest" description="Disordered" evidence="1">
    <location>
        <begin position="65"/>
        <end position="88"/>
    </location>
</feature>
<evidence type="ECO:0000313" key="3">
    <source>
        <dbReference type="EMBL" id="KAG9331624.1"/>
    </source>
</evidence>
<reference evidence="3" key="1">
    <citation type="thesis" date="2021" institute="BYU ScholarsArchive" country="Provo, UT, USA">
        <title>Applications of and Algorithms for Genome Assembly and Genomic Analyses with an Emphasis on Marine Teleosts.</title>
        <authorList>
            <person name="Pickett B.D."/>
        </authorList>
    </citation>
    <scope>NUCLEOTIDE SEQUENCE</scope>
    <source>
        <strain evidence="3">HI-2016</strain>
    </source>
</reference>
<organism evidence="3 4">
    <name type="scientific">Albula glossodonta</name>
    <name type="common">roundjaw bonefish</name>
    <dbReference type="NCBI Taxonomy" id="121402"/>
    <lineage>
        <taxon>Eukaryota</taxon>
        <taxon>Metazoa</taxon>
        <taxon>Chordata</taxon>
        <taxon>Craniata</taxon>
        <taxon>Vertebrata</taxon>
        <taxon>Euteleostomi</taxon>
        <taxon>Actinopterygii</taxon>
        <taxon>Neopterygii</taxon>
        <taxon>Teleostei</taxon>
        <taxon>Albuliformes</taxon>
        <taxon>Albulidae</taxon>
        <taxon>Albula</taxon>
    </lineage>
</organism>
<dbReference type="OrthoDB" id="8951038at2759"/>
<dbReference type="InterPro" id="IPR011029">
    <property type="entry name" value="DEATH-like_dom_sf"/>
</dbReference>
<dbReference type="InterPro" id="IPR004020">
    <property type="entry name" value="DAPIN"/>
</dbReference>
<dbReference type="Gene3D" id="1.10.533.10">
    <property type="entry name" value="Death Domain, Fas"/>
    <property type="match status" value="1"/>
</dbReference>
<keyword evidence="4" id="KW-1185">Reference proteome</keyword>
<dbReference type="Proteomes" id="UP000824540">
    <property type="component" value="Unassembled WGS sequence"/>
</dbReference>
<comment type="caution">
    <text evidence="3">The sequence shown here is derived from an EMBL/GenBank/DDBJ whole genome shotgun (WGS) entry which is preliminary data.</text>
</comment>
<feature type="non-terminal residue" evidence="3">
    <location>
        <position position="1"/>
    </location>
</feature>
<feature type="domain" description="Pyrin" evidence="2">
    <location>
        <begin position="1"/>
        <end position="76"/>
    </location>
</feature>
<dbReference type="PROSITE" id="PS50824">
    <property type="entry name" value="DAPIN"/>
    <property type="match status" value="1"/>
</dbReference>
<evidence type="ECO:0000256" key="1">
    <source>
        <dbReference type="SAM" id="MobiDB-lite"/>
    </source>
</evidence>
<gene>
    <name evidence="3" type="ORF">JZ751_018630</name>
</gene>
<sequence>MKLKKEELKQFHSHLSQYYPEWTERQQEDLETLHIVEKMLEIYGSEKSLNITHLMLYQMKKGQRDLTNSLERDEHQTPQQRPSPEDSEFIPSQQYLKLNMLVFGESTWNITNQRTERIMFGSY</sequence>
<dbReference type="SUPFAM" id="SSF47986">
    <property type="entry name" value="DEATH domain"/>
    <property type="match status" value="1"/>
</dbReference>
<accession>A0A8T2MU88</accession>
<dbReference type="EMBL" id="JAFBMS010000315">
    <property type="protein sequence ID" value="KAG9331624.1"/>
    <property type="molecule type" value="Genomic_DNA"/>
</dbReference>
<name>A0A8T2MU88_9TELE</name>
<proteinExistence type="predicted"/>
<evidence type="ECO:0000313" key="4">
    <source>
        <dbReference type="Proteomes" id="UP000824540"/>
    </source>
</evidence>
<protein>
    <recommendedName>
        <fullName evidence="2">Pyrin domain-containing protein</fullName>
    </recommendedName>
</protein>
<evidence type="ECO:0000259" key="2">
    <source>
        <dbReference type="PROSITE" id="PS50824"/>
    </source>
</evidence>